<dbReference type="OrthoDB" id="338493at2157"/>
<feature type="transmembrane region" description="Helical" evidence="8">
    <location>
        <begin position="90"/>
        <end position="109"/>
    </location>
</feature>
<feature type="transmembrane region" description="Helical" evidence="8">
    <location>
        <begin position="115"/>
        <end position="137"/>
    </location>
</feature>
<dbReference type="InterPro" id="IPR005672">
    <property type="entry name" value="Phosphate_PstA"/>
</dbReference>
<evidence type="ECO:0000256" key="8">
    <source>
        <dbReference type="RuleBase" id="RU363043"/>
    </source>
</evidence>
<dbReference type="CDD" id="cd06261">
    <property type="entry name" value="TM_PBP2"/>
    <property type="match status" value="1"/>
</dbReference>
<keyword evidence="3" id="KW-0813">Transport</keyword>
<dbReference type="Gene3D" id="1.10.3720.10">
    <property type="entry name" value="MetI-like"/>
    <property type="match status" value="1"/>
</dbReference>
<feature type="transmembrane region" description="Helical" evidence="8">
    <location>
        <begin position="347"/>
        <end position="373"/>
    </location>
</feature>
<feature type="transmembrane region" description="Helical" evidence="8">
    <location>
        <begin position="513"/>
        <end position="534"/>
    </location>
</feature>
<feature type="transmembrane region" description="Helical" evidence="8">
    <location>
        <begin position="546"/>
        <end position="567"/>
    </location>
</feature>
<keyword evidence="5 8" id="KW-0812">Transmembrane</keyword>
<keyword evidence="11" id="KW-1185">Reference proteome</keyword>
<evidence type="ECO:0000256" key="2">
    <source>
        <dbReference type="ARBA" id="ARBA00007069"/>
    </source>
</evidence>
<dbReference type="GO" id="GO:0005886">
    <property type="term" value="C:plasma membrane"/>
    <property type="evidence" value="ECO:0007669"/>
    <property type="project" value="UniProtKB-SubCell"/>
</dbReference>
<keyword evidence="7 8" id="KW-0472">Membrane</keyword>
<dbReference type="InterPro" id="IPR000515">
    <property type="entry name" value="MetI-like"/>
</dbReference>
<comment type="caution">
    <text evidence="8">Lacks conserved residue(s) required for the propagation of feature annotation.</text>
</comment>
<evidence type="ECO:0000313" key="10">
    <source>
        <dbReference type="EMBL" id="AUG48346.1"/>
    </source>
</evidence>
<reference evidence="10 11" key="1">
    <citation type="submission" date="2017-01" db="EMBL/GenBank/DDBJ databases">
        <title>A Red Light-Sensitive Sensory Rhodopsin I From Haloarcula taiwanensis, A New Haloarchaeon Isolated From Taiwan.</title>
        <authorList>
            <person name="Yang C.-S."/>
            <person name="Han Y.-A."/>
            <person name="Chen P.-C."/>
            <person name="Ng W.V."/>
            <person name="Chen T.-W."/>
        </authorList>
    </citation>
    <scope>NUCLEOTIDE SEQUENCE [LARGE SCALE GENOMIC DNA]</scope>
    <source>
        <strain evidence="10 11">Taiwanensis</strain>
    </source>
</reference>
<feature type="transmembrane region" description="Helical" evidence="8">
    <location>
        <begin position="472"/>
        <end position="493"/>
    </location>
</feature>
<feature type="transmembrane region" description="Helical" evidence="8">
    <location>
        <begin position="177"/>
        <end position="196"/>
    </location>
</feature>
<evidence type="ECO:0000256" key="3">
    <source>
        <dbReference type="ARBA" id="ARBA00022448"/>
    </source>
</evidence>
<dbReference type="InterPro" id="IPR035906">
    <property type="entry name" value="MetI-like_sf"/>
</dbReference>
<dbReference type="SUPFAM" id="SSF161098">
    <property type="entry name" value="MetI-like"/>
    <property type="match status" value="1"/>
</dbReference>
<comment type="similarity">
    <text evidence="2 8">Belongs to the binding-protein-dependent transport system permease family. CysTW subfamily.</text>
</comment>
<feature type="transmembrane region" description="Helical" evidence="8">
    <location>
        <begin position="765"/>
        <end position="786"/>
    </location>
</feature>
<evidence type="ECO:0000256" key="1">
    <source>
        <dbReference type="ARBA" id="ARBA00004651"/>
    </source>
</evidence>
<dbReference type="Pfam" id="PF00528">
    <property type="entry name" value="BPD_transp_1"/>
    <property type="match status" value="1"/>
</dbReference>
<protein>
    <recommendedName>
        <fullName evidence="8">Phosphate transport system permease protein PstA</fullName>
    </recommendedName>
</protein>
<dbReference type="PANTHER" id="PTHR43470">
    <property type="entry name" value="PHOSPHATE TRANSPORT SYSTEM PERMEASE PROTEIN PSTA-RELATED"/>
    <property type="match status" value="1"/>
</dbReference>
<feature type="transmembrane region" description="Helical" evidence="8">
    <location>
        <begin position="440"/>
        <end position="460"/>
    </location>
</feature>
<evidence type="ECO:0000259" key="9">
    <source>
        <dbReference type="PROSITE" id="PS50928"/>
    </source>
</evidence>
<feature type="transmembrane region" description="Helical" evidence="8">
    <location>
        <begin position="587"/>
        <end position="605"/>
    </location>
</feature>
<name>A0A2H5A0S1_9EURY</name>
<dbReference type="GO" id="GO:0035435">
    <property type="term" value="P:phosphate ion transmembrane transport"/>
    <property type="evidence" value="ECO:0007669"/>
    <property type="project" value="InterPro"/>
</dbReference>
<feature type="transmembrane region" description="Helical" evidence="8">
    <location>
        <begin position="242"/>
        <end position="260"/>
    </location>
</feature>
<dbReference type="GO" id="GO:0005315">
    <property type="term" value="F:phosphate transmembrane transporter activity"/>
    <property type="evidence" value="ECO:0007669"/>
    <property type="project" value="InterPro"/>
</dbReference>
<gene>
    <name evidence="10" type="ORF">BVU17_12730</name>
</gene>
<evidence type="ECO:0000256" key="7">
    <source>
        <dbReference type="ARBA" id="ARBA00023136"/>
    </source>
</evidence>
<feature type="transmembrane region" description="Helical" evidence="8">
    <location>
        <begin position="57"/>
        <end position="78"/>
    </location>
</feature>
<feature type="transmembrane region" description="Helical" evidence="8">
    <location>
        <begin position="305"/>
        <end position="326"/>
    </location>
</feature>
<proteinExistence type="inferred from homology"/>
<feature type="transmembrane region" description="Helical" evidence="8">
    <location>
        <begin position="25"/>
        <end position="45"/>
    </location>
</feature>
<feature type="transmembrane region" description="Helical" evidence="8">
    <location>
        <begin position="272"/>
        <end position="299"/>
    </location>
</feature>
<feature type="transmembrane region" description="Helical" evidence="8">
    <location>
        <begin position="208"/>
        <end position="230"/>
    </location>
</feature>
<feature type="domain" description="ABC transmembrane type-1" evidence="9">
    <location>
        <begin position="646"/>
        <end position="870"/>
    </location>
</feature>
<feature type="transmembrane region" description="Helical" evidence="8">
    <location>
        <begin position="717"/>
        <end position="734"/>
    </location>
</feature>
<evidence type="ECO:0000313" key="11">
    <source>
        <dbReference type="Proteomes" id="UP000242917"/>
    </source>
</evidence>
<dbReference type="Proteomes" id="UP000242917">
    <property type="component" value="Chromosome I"/>
</dbReference>
<feature type="transmembrane region" description="Helical" evidence="8">
    <location>
        <begin position="149"/>
        <end position="171"/>
    </location>
</feature>
<dbReference type="KEGG" id="hta:BVU17_12730"/>
<feature type="transmembrane region" description="Helical" evidence="8">
    <location>
        <begin position="851"/>
        <end position="873"/>
    </location>
</feature>
<evidence type="ECO:0000256" key="5">
    <source>
        <dbReference type="ARBA" id="ARBA00022692"/>
    </source>
</evidence>
<comment type="subcellular location">
    <subcellularLocation>
        <location evidence="1 8">Cell membrane</location>
        <topology evidence="1 8">Multi-pass membrane protein</topology>
    </subcellularLocation>
</comment>
<keyword evidence="6 8" id="KW-1133">Transmembrane helix</keyword>
<dbReference type="NCBIfam" id="TIGR00974">
    <property type="entry name" value="3a0107s02c"/>
    <property type="match status" value="1"/>
</dbReference>
<sequence length="884" mass="89542">MSDAYATTDQLVSADSNIYDRGLDAAIALSVVGFTLGLVTLVNLVPPGTSGSALTTALGTLLAVVVGAVGITGLASFLNVVPVTSQRVRGIGLGLVISTVALTALAATLPVTMATLLGTVLLVEALAITAAGVSSRLELVDTEPNMSAGLLSGGALGALGLAMGAVVGGSLAGFGSLLWLVTAAVAGVGLFLLAILPREDLGSTLPTAIVVGALGLTIVTGTIGVGWQWSPQTLSGGFTGGAVIPVFLLVGTLLSAWSAAKCRAGFGARGREYGAFLVINLNAFLMVAVMATIVVFVTIKGIGYAVHGLSIGALTALVLLSPALLATIQFARSPAGTTDWNTGARQLFRILPLAAVGSLAAVFASVLVTGTPLRYAYTYTVQVNRQGRALDTALAVTPSTTVGTLLLVLPALLLAVTFFRSFGSLRNVGTQSDRAGSIRQAVPTAVLAMVVLIGFFLAFGPTPFGLPLNETVAFAAVVAGSVAAGGLAVSPLVGVLASDGPTLAESAQREAPLFTLGVFGGLGLLLATLLLQPVAGINPRVGPVNLVPAVALGAAVASLALATLTTAAKRSSEETITRRLLTEETRLGLVGAAGFTALVGLHVAATGTSFNVLGVSIANEGSLSWPMVMQAYIPLGAEPGGIVPAIIGTVWLVIGATLFAVPLGVGAAVFLTEYAEQGRFTSVVEIATNALWSTPSIVFGLFGAAFLIPRLGGDESLLAGMLVLGFMLLPLVLITSRESIKSVPDEYRDASAALGVTQWETIKSVVLPAAMPGVITGVILGVGRIAGETAPLILVLGSTLNATAAVDVIDGFRFVSGPPFIVNDALLSASASLPTQVWAVIAAGVSGSPQMGWATAFILLIVVLTFYAVGITARTYFRRKLNYE</sequence>
<dbReference type="PROSITE" id="PS50928">
    <property type="entry name" value="ABC_TM1"/>
    <property type="match status" value="1"/>
</dbReference>
<feature type="transmembrane region" description="Helical" evidence="8">
    <location>
        <begin position="691"/>
        <end position="711"/>
    </location>
</feature>
<accession>A0A2H5A0S1</accession>
<organism evidence="10 11">
    <name type="scientific">Haloarcula taiwanensis</name>
    <dbReference type="NCBI Taxonomy" id="1932004"/>
    <lineage>
        <taxon>Archaea</taxon>
        <taxon>Methanobacteriati</taxon>
        <taxon>Methanobacteriota</taxon>
        <taxon>Stenosarchaea group</taxon>
        <taxon>Halobacteria</taxon>
        <taxon>Halobacteriales</taxon>
        <taxon>Haloarculaceae</taxon>
        <taxon>Haloarcula</taxon>
    </lineage>
</organism>
<feature type="transmembrane region" description="Helical" evidence="8">
    <location>
        <begin position="642"/>
        <end position="671"/>
    </location>
</feature>
<evidence type="ECO:0000256" key="4">
    <source>
        <dbReference type="ARBA" id="ARBA00022475"/>
    </source>
</evidence>
<dbReference type="PANTHER" id="PTHR43470:SF3">
    <property type="entry name" value="PHOSPHATE TRANSPORT SYSTEM PERMEASE PROTEIN PSTA-RELATED"/>
    <property type="match status" value="1"/>
</dbReference>
<dbReference type="AlphaFoldDB" id="A0A2H5A0S1"/>
<evidence type="ECO:0000256" key="6">
    <source>
        <dbReference type="ARBA" id="ARBA00022989"/>
    </source>
</evidence>
<feature type="transmembrane region" description="Helical" evidence="8">
    <location>
        <begin position="393"/>
        <end position="419"/>
    </location>
</feature>
<dbReference type="EMBL" id="CP019154">
    <property type="protein sequence ID" value="AUG48346.1"/>
    <property type="molecule type" value="Genomic_DNA"/>
</dbReference>
<keyword evidence="4 8" id="KW-1003">Cell membrane</keyword>